<keyword evidence="3" id="KW-1185">Reference proteome</keyword>
<dbReference type="AlphaFoldDB" id="A0A4V3H2S5"/>
<organism evidence="2 3">
    <name type="scientific">Epilithonimonas xixisoli</name>
    <dbReference type="NCBI Taxonomy" id="1476462"/>
    <lineage>
        <taxon>Bacteria</taxon>
        <taxon>Pseudomonadati</taxon>
        <taxon>Bacteroidota</taxon>
        <taxon>Flavobacteriia</taxon>
        <taxon>Flavobacteriales</taxon>
        <taxon>Weeksellaceae</taxon>
        <taxon>Chryseobacterium group</taxon>
        <taxon>Epilithonimonas</taxon>
    </lineage>
</organism>
<sequence>MKKSIIYLLMGIFLLFLAEKNQSIDFQQDVATQNISFHFLSFAKKHHLNHSLEKASFQQINDSLDSPEELNLNFSDSLNTIAVLAVFGLGLLFQAFFKRKKQKFHEPETIIYSVKRFILLRSIRI</sequence>
<reference evidence="2 3" key="1">
    <citation type="submission" date="2019-03" db="EMBL/GenBank/DDBJ databases">
        <title>Genomic Encyclopedia of Type Strains, Phase III (KMG-III): the genomes of soil and plant-associated and newly described type strains.</title>
        <authorList>
            <person name="Whitman W."/>
        </authorList>
    </citation>
    <scope>NUCLEOTIDE SEQUENCE [LARGE SCALE GENOMIC DNA]</scope>
    <source>
        <strain evidence="2 3">CGMCC 1.12802</strain>
    </source>
</reference>
<dbReference type="EMBL" id="SOEO01000001">
    <property type="protein sequence ID" value="TDX86121.1"/>
    <property type="molecule type" value="Genomic_DNA"/>
</dbReference>
<protein>
    <submittedName>
        <fullName evidence="2">Uncharacterized protein</fullName>
    </submittedName>
</protein>
<comment type="caution">
    <text evidence="2">The sequence shown here is derived from an EMBL/GenBank/DDBJ whole genome shotgun (WGS) entry which is preliminary data.</text>
</comment>
<feature type="transmembrane region" description="Helical" evidence="1">
    <location>
        <begin position="77"/>
        <end position="97"/>
    </location>
</feature>
<evidence type="ECO:0000256" key="1">
    <source>
        <dbReference type="SAM" id="Phobius"/>
    </source>
</evidence>
<keyword evidence="1" id="KW-1133">Transmembrane helix</keyword>
<name>A0A4V3H2S5_9FLAO</name>
<gene>
    <name evidence="2" type="ORF">B0I22_0229</name>
</gene>
<keyword evidence="1" id="KW-0812">Transmembrane</keyword>
<dbReference type="OrthoDB" id="1258239at2"/>
<dbReference type="RefSeq" id="WP_133942759.1">
    <property type="nucleotide sequence ID" value="NZ_SOEO01000001.1"/>
</dbReference>
<evidence type="ECO:0000313" key="3">
    <source>
        <dbReference type="Proteomes" id="UP000295313"/>
    </source>
</evidence>
<keyword evidence="1" id="KW-0472">Membrane</keyword>
<evidence type="ECO:0000313" key="2">
    <source>
        <dbReference type="EMBL" id="TDX86121.1"/>
    </source>
</evidence>
<proteinExistence type="predicted"/>
<accession>A0A4V3H2S5</accession>
<dbReference type="Proteomes" id="UP000295313">
    <property type="component" value="Unassembled WGS sequence"/>
</dbReference>